<protein>
    <submittedName>
        <fullName evidence="2">Uncharacterized protein</fullName>
    </submittedName>
</protein>
<gene>
    <name evidence="2" type="ORF">AKJ09_10502</name>
</gene>
<accession>A0A0K1QDK0</accession>
<keyword evidence="3" id="KW-1185">Reference proteome</keyword>
<feature type="compositionally biased region" description="Polar residues" evidence="1">
    <location>
        <begin position="52"/>
        <end position="61"/>
    </location>
</feature>
<evidence type="ECO:0000256" key="1">
    <source>
        <dbReference type="SAM" id="MobiDB-lite"/>
    </source>
</evidence>
<feature type="region of interest" description="Disordered" evidence="1">
    <location>
        <begin position="37"/>
        <end position="76"/>
    </location>
</feature>
<dbReference type="KEGG" id="llu:AKJ09_10502"/>
<sequence>MAKKLKTTSPTWSHDRGHGLRNAFGESDELRELHELHELPELPDEVTKKEMPSSSSASNDETPPPSRPSVGDIAPW</sequence>
<dbReference type="EMBL" id="CP012333">
    <property type="protein sequence ID" value="AKV03839.1"/>
    <property type="molecule type" value="Genomic_DNA"/>
</dbReference>
<proteinExistence type="predicted"/>
<evidence type="ECO:0000313" key="2">
    <source>
        <dbReference type="EMBL" id="AKV03839.1"/>
    </source>
</evidence>
<feature type="compositionally biased region" description="Basic and acidic residues" evidence="1">
    <location>
        <begin position="37"/>
        <end position="51"/>
    </location>
</feature>
<dbReference type="Proteomes" id="UP000064967">
    <property type="component" value="Chromosome"/>
</dbReference>
<dbReference type="RefSeq" id="WP_146654542.1">
    <property type="nucleotide sequence ID" value="NZ_CP012333.1"/>
</dbReference>
<reference evidence="2 3" key="1">
    <citation type="submission" date="2015-08" db="EMBL/GenBank/DDBJ databases">
        <authorList>
            <person name="Babu N.S."/>
            <person name="Beckwith C.J."/>
            <person name="Beseler K.G."/>
            <person name="Brison A."/>
            <person name="Carone J.V."/>
            <person name="Caskin T.P."/>
            <person name="Diamond M."/>
            <person name="Durham M.E."/>
            <person name="Foxe J.M."/>
            <person name="Go M."/>
            <person name="Henderson B.A."/>
            <person name="Jones I.B."/>
            <person name="McGettigan J.A."/>
            <person name="Micheletti S.J."/>
            <person name="Nasrallah M.E."/>
            <person name="Ortiz D."/>
            <person name="Piller C.R."/>
            <person name="Privatt S.R."/>
            <person name="Schneider S.L."/>
            <person name="Sharp S."/>
            <person name="Smith T.C."/>
            <person name="Stanton J.D."/>
            <person name="Ullery H.E."/>
            <person name="Wilson R.J."/>
            <person name="Serrano M.G."/>
            <person name="Buck G."/>
            <person name="Lee V."/>
            <person name="Wang Y."/>
            <person name="Carvalho R."/>
            <person name="Voegtly L."/>
            <person name="Shi R."/>
            <person name="Duckworth R."/>
            <person name="Johnson A."/>
            <person name="Loviza R."/>
            <person name="Walstead R."/>
            <person name="Shah Z."/>
            <person name="Kiflezghi M."/>
            <person name="Wade K."/>
            <person name="Ball S.L."/>
            <person name="Bradley K.W."/>
            <person name="Asai D.J."/>
            <person name="Bowman C.A."/>
            <person name="Russell D.A."/>
            <person name="Pope W.H."/>
            <person name="Jacobs-Sera D."/>
            <person name="Hendrix R.W."/>
            <person name="Hatfull G.F."/>
        </authorList>
    </citation>
    <scope>NUCLEOTIDE SEQUENCE [LARGE SCALE GENOMIC DNA]</scope>
    <source>
        <strain evidence="2 3">DSM 27648</strain>
    </source>
</reference>
<feature type="region of interest" description="Disordered" evidence="1">
    <location>
        <begin position="1"/>
        <end position="20"/>
    </location>
</feature>
<dbReference type="AlphaFoldDB" id="A0A0K1QDK0"/>
<evidence type="ECO:0000313" key="3">
    <source>
        <dbReference type="Proteomes" id="UP000064967"/>
    </source>
</evidence>
<organism evidence="2 3">
    <name type="scientific">Labilithrix luteola</name>
    <dbReference type="NCBI Taxonomy" id="1391654"/>
    <lineage>
        <taxon>Bacteria</taxon>
        <taxon>Pseudomonadati</taxon>
        <taxon>Myxococcota</taxon>
        <taxon>Polyangia</taxon>
        <taxon>Polyangiales</taxon>
        <taxon>Labilitrichaceae</taxon>
        <taxon>Labilithrix</taxon>
    </lineage>
</organism>
<name>A0A0K1QDK0_9BACT</name>